<comment type="caution">
    <text evidence="1">The sequence shown here is derived from an EMBL/GenBank/DDBJ whole genome shotgun (WGS) entry which is preliminary data.</text>
</comment>
<gene>
    <name evidence="1" type="ORF">GCM10023186_28640</name>
</gene>
<organism evidence="1 2">
    <name type="scientific">Hymenobacter koreensis</name>
    <dbReference type="NCBI Taxonomy" id="1084523"/>
    <lineage>
        <taxon>Bacteria</taxon>
        <taxon>Pseudomonadati</taxon>
        <taxon>Bacteroidota</taxon>
        <taxon>Cytophagia</taxon>
        <taxon>Cytophagales</taxon>
        <taxon>Hymenobacteraceae</taxon>
        <taxon>Hymenobacter</taxon>
    </lineage>
</organism>
<evidence type="ECO:0008006" key="3">
    <source>
        <dbReference type="Google" id="ProtNLM"/>
    </source>
</evidence>
<reference evidence="2" key="1">
    <citation type="journal article" date="2019" name="Int. J. Syst. Evol. Microbiol.">
        <title>The Global Catalogue of Microorganisms (GCM) 10K type strain sequencing project: providing services to taxonomists for standard genome sequencing and annotation.</title>
        <authorList>
            <consortium name="The Broad Institute Genomics Platform"/>
            <consortium name="The Broad Institute Genome Sequencing Center for Infectious Disease"/>
            <person name="Wu L."/>
            <person name="Ma J."/>
        </authorList>
    </citation>
    <scope>NUCLEOTIDE SEQUENCE [LARGE SCALE GENOMIC DNA]</scope>
    <source>
        <strain evidence="2">JCM 17924</strain>
    </source>
</reference>
<sequence length="177" mass="19223">MVTGGYAHLGEKSFPGAPAVGLHGSVDIGRHVALGLTATAARARHPHELTIGSTWRPSRTVSELHNYLYSAHAVLAYRTNNASRWALTVGPTFGVDAVGRKEQHGAANKIGLGVWNNLTYRHLWGSRFNLEAVFHPRILSRGPTLQDADVPFSDVNLLVLDIQLGLSFDLKKPTSIL</sequence>
<dbReference type="Proteomes" id="UP001500454">
    <property type="component" value="Unassembled WGS sequence"/>
</dbReference>
<accession>A0ABP8J5D0</accession>
<evidence type="ECO:0000313" key="1">
    <source>
        <dbReference type="EMBL" id="GAA4385360.1"/>
    </source>
</evidence>
<dbReference type="EMBL" id="BAABHA010000010">
    <property type="protein sequence ID" value="GAA4385360.1"/>
    <property type="molecule type" value="Genomic_DNA"/>
</dbReference>
<protein>
    <recommendedName>
        <fullName evidence="3">Porin</fullName>
    </recommendedName>
</protein>
<name>A0ABP8J5D0_9BACT</name>
<keyword evidence="2" id="KW-1185">Reference proteome</keyword>
<evidence type="ECO:0000313" key="2">
    <source>
        <dbReference type="Proteomes" id="UP001500454"/>
    </source>
</evidence>
<proteinExistence type="predicted"/>